<protein>
    <submittedName>
        <fullName evidence="1">Uncharacterized protein</fullName>
    </submittedName>
</protein>
<proteinExistence type="predicted"/>
<name>A0A1V0S8K4_9VIRU</name>
<evidence type="ECO:0000313" key="1">
    <source>
        <dbReference type="EMBL" id="ARF08035.1"/>
    </source>
</evidence>
<sequence length="119" mass="13638">MPFTYKYNLNYDYSENDSEENEACEELIFVHSDTNYNLSVSFETMPKKSQWENLLRSLENGSYCLNFKPSNGVAYIKGSPEWVEFKVAKSGDGRGGYVELKVSTQTCKDALKDVLKHLN</sequence>
<accession>A0A1V0S8K4</accession>
<reference evidence="1" key="1">
    <citation type="journal article" date="2017" name="Science">
        <title>Giant viruses with an expanded complement of translation system components.</title>
        <authorList>
            <person name="Schulz F."/>
            <person name="Yutin N."/>
            <person name="Ivanova N.N."/>
            <person name="Ortega D.R."/>
            <person name="Lee T.K."/>
            <person name="Vierheilig J."/>
            <person name="Daims H."/>
            <person name="Horn M."/>
            <person name="Wagner M."/>
            <person name="Jensen G.J."/>
            <person name="Kyrpides N.C."/>
            <person name="Koonin E.V."/>
            <person name="Woyke T."/>
        </authorList>
    </citation>
    <scope>NUCLEOTIDE SEQUENCE</scope>
    <source>
        <strain evidence="1">CTV1</strain>
    </source>
</reference>
<dbReference type="EMBL" id="KY684083">
    <property type="protein sequence ID" value="ARF08035.1"/>
    <property type="molecule type" value="Genomic_DNA"/>
</dbReference>
<gene>
    <name evidence="1" type="ORF">Catovirus_1_85</name>
</gene>
<dbReference type="InterPro" id="IPR043911">
    <property type="entry name" value="DUF5766"/>
</dbReference>
<organism evidence="1">
    <name type="scientific">Catovirus CTV1</name>
    <dbReference type="NCBI Taxonomy" id="1977631"/>
    <lineage>
        <taxon>Viruses</taxon>
        <taxon>Varidnaviria</taxon>
        <taxon>Bamfordvirae</taxon>
        <taxon>Nucleocytoviricota</taxon>
        <taxon>Megaviricetes</taxon>
        <taxon>Imitervirales</taxon>
        <taxon>Mimiviridae</taxon>
        <taxon>Klosneuvirinae</taxon>
        <taxon>Catovirus</taxon>
    </lineage>
</organism>
<dbReference type="Pfam" id="PF19070">
    <property type="entry name" value="DUF5766"/>
    <property type="match status" value="1"/>
</dbReference>